<proteinExistence type="predicted"/>
<dbReference type="OrthoDB" id="9800188at2"/>
<reference evidence="1 2" key="1">
    <citation type="submission" date="2015-08" db="EMBL/GenBank/DDBJ databases">
        <title>Draft Genome Sequence of Pseudoalteromonas porphyrae UCD-SED14.</title>
        <authorList>
            <person name="Coil D.A."/>
            <person name="Jospin G."/>
            <person name="Lee R.D."/>
            <person name="Eisen J.A."/>
        </authorList>
    </citation>
    <scope>NUCLEOTIDE SEQUENCE [LARGE SCALE GENOMIC DNA]</scope>
    <source>
        <strain evidence="1 2">UCD-SED14</strain>
    </source>
</reference>
<dbReference type="Proteomes" id="UP000037848">
    <property type="component" value="Unassembled WGS sequence"/>
</dbReference>
<keyword evidence="2" id="KW-1185">Reference proteome</keyword>
<accession>A0A0N0LZ58</accession>
<dbReference type="PATRIC" id="fig|187330.3.peg.923"/>
<sequence>MTVHQIEDVLPHTAPMILIDSLDSYDEESGRCSVTITPDSNFYNPQSQTVPSHVGIEYMAQSIAAYANANQIDSGATVEIGFLVSSRKYKIHCNGFKLGSKLTIDVTKLYSEPNGLSAFECVIREGNSILVDAKINVFQPENPEQFLAEQL</sequence>
<name>A0A0N0LZ58_9GAMM</name>
<gene>
    <name evidence="1" type="ORF">ADS77_12480</name>
</gene>
<dbReference type="Gene3D" id="3.10.129.10">
    <property type="entry name" value="Hotdog Thioesterase"/>
    <property type="match status" value="1"/>
</dbReference>
<evidence type="ECO:0000313" key="1">
    <source>
        <dbReference type="EMBL" id="KPH62511.1"/>
    </source>
</evidence>
<dbReference type="Pfam" id="PF22817">
    <property type="entry name" value="ApeP-like"/>
    <property type="match status" value="1"/>
</dbReference>
<dbReference type="InterPro" id="IPR029069">
    <property type="entry name" value="HotDog_dom_sf"/>
</dbReference>
<dbReference type="RefSeq" id="WP_054203824.1">
    <property type="nucleotide sequence ID" value="NZ_LHPH01000013.1"/>
</dbReference>
<dbReference type="PIRSF" id="PIRSF020565">
    <property type="entry name" value="3Ho_Ac_ACP_DH_prd"/>
    <property type="match status" value="1"/>
</dbReference>
<organism evidence="1 2">
    <name type="scientific">Pseudoalteromonas porphyrae</name>
    <dbReference type="NCBI Taxonomy" id="187330"/>
    <lineage>
        <taxon>Bacteria</taxon>
        <taxon>Pseudomonadati</taxon>
        <taxon>Pseudomonadota</taxon>
        <taxon>Gammaproteobacteria</taxon>
        <taxon>Alteromonadales</taxon>
        <taxon>Pseudoalteromonadaceae</taxon>
        <taxon>Pseudoalteromonas</taxon>
    </lineage>
</organism>
<dbReference type="SUPFAM" id="SSF54637">
    <property type="entry name" value="Thioesterase/thiol ester dehydrase-isomerase"/>
    <property type="match status" value="1"/>
</dbReference>
<dbReference type="EMBL" id="LHPH01000013">
    <property type="protein sequence ID" value="KPH62511.1"/>
    <property type="molecule type" value="Genomic_DNA"/>
</dbReference>
<dbReference type="CDD" id="cd01289">
    <property type="entry name" value="FabA_like"/>
    <property type="match status" value="1"/>
</dbReference>
<evidence type="ECO:0000313" key="2">
    <source>
        <dbReference type="Proteomes" id="UP000037848"/>
    </source>
</evidence>
<dbReference type="AlphaFoldDB" id="A0A0N0LZ58"/>
<protein>
    <submittedName>
        <fullName evidence="1">3-hydroxylacyl-ACP dehydratase</fullName>
    </submittedName>
</protein>
<comment type="caution">
    <text evidence="1">The sequence shown here is derived from an EMBL/GenBank/DDBJ whole genome shotgun (WGS) entry which is preliminary data.</text>
</comment>
<dbReference type="STRING" id="187330.AMS58_04475"/>
<dbReference type="InterPro" id="IPR016776">
    <property type="entry name" value="ApeP-like_dehydratase"/>
</dbReference>